<dbReference type="InterPro" id="IPR036291">
    <property type="entry name" value="NAD(P)-bd_dom_sf"/>
</dbReference>
<accession>A0ABW0TC43</accession>
<keyword evidence="1 5" id="KW-0560">Oxidoreductase</keyword>
<sequence>MAGRQEKALIGFVGLGMMGLPMVQKLQQAGHRLVVWNREPEAYDQLSDVLIAENPRAVAEQAGIIFLCVLDDRAVDDVVFGQGGIAEAANPSHLIVDHSTGLPVPTQARAEKLKSTCGADWVDAPVSGGPGYAREGKLTIMAGGEPDALARAAPFMDAYAGRTTLMGPVGAGQTAKVINQAICGVGYVLMAEVHRLATQSGLAADRLPQCLAGGHADSALLRYAYPKIDAQDFVPVASKASQMAKDLKNVEAEIKRLGLALPIVQLAKERYADYVAAGHGDNETASISELYK</sequence>
<dbReference type="Proteomes" id="UP001596107">
    <property type="component" value="Unassembled WGS sequence"/>
</dbReference>
<reference evidence="6" key="1">
    <citation type="journal article" date="2019" name="Int. J. Syst. Evol. Microbiol.">
        <title>The Global Catalogue of Microorganisms (GCM) 10K type strain sequencing project: providing services to taxonomists for standard genome sequencing and annotation.</title>
        <authorList>
            <consortium name="The Broad Institute Genomics Platform"/>
            <consortium name="The Broad Institute Genome Sequencing Center for Infectious Disease"/>
            <person name="Wu L."/>
            <person name="Ma J."/>
        </authorList>
    </citation>
    <scope>NUCLEOTIDE SEQUENCE [LARGE SCALE GENOMIC DNA]</scope>
    <source>
        <strain evidence="6">JCM 3366</strain>
    </source>
</reference>
<dbReference type="Gene3D" id="1.10.1040.10">
    <property type="entry name" value="N-(1-d-carboxylethyl)-l-norvaline Dehydrogenase, domain 2"/>
    <property type="match status" value="1"/>
</dbReference>
<gene>
    <name evidence="5" type="ORF">ACFPOD_17220</name>
</gene>
<dbReference type="InterPro" id="IPR029154">
    <property type="entry name" value="HIBADH-like_NADP-bd"/>
</dbReference>
<feature type="domain" description="6-phosphogluconate dehydrogenase NADP-binding" evidence="3">
    <location>
        <begin position="10"/>
        <end position="167"/>
    </location>
</feature>
<keyword evidence="6" id="KW-1185">Reference proteome</keyword>
<evidence type="ECO:0000256" key="1">
    <source>
        <dbReference type="ARBA" id="ARBA00023002"/>
    </source>
</evidence>
<comment type="caution">
    <text evidence="5">The sequence shown here is derived from an EMBL/GenBank/DDBJ whole genome shotgun (WGS) entry which is preliminary data.</text>
</comment>
<dbReference type="Pfam" id="PF03446">
    <property type="entry name" value="NAD_binding_2"/>
    <property type="match status" value="1"/>
</dbReference>
<organism evidence="5 6">
    <name type="scientific">Nitratireductor kimnyeongensis</name>
    <dbReference type="NCBI Taxonomy" id="430679"/>
    <lineage>
        <taxon>Bacteria</taxon>
        <taxon>Pseudomonadati</taxon>
        <taxon>Pseudomonadota</taxon>
        <taxon>Alphaproteobacteria</taxon>
        <taxon>Hyphomicrobiales</taxon>
        <taxon>Phyllobacteriaceae</taxon>
        <taxon>Nitratireductor</taxon>
    </lineage>
</organism>
<dbReference type="PIRSF" id="PIRSF000103">
    <property type="entry name" value="HIBADH"/>
    <property type="match status" value="1"/>
</dbReference>
<dbReference type="InterPro" id="IPR013328">
    <property type="entry name" value="6PGD_dom2"/>
</dbReference>
<dbReference type="RefSeq" id="WP_223022070.1">
    <property type="nucleotide sequence ID" value="NZ_CP078143.1"/>
</dbReference>
<evidence type="ECO:0000313" key="5">
    <source>
        <dbReference type="EMBL" id="MFC5586857.1"/>
    </source>
</evidence>
<evidence type="ECO:0000259" key="3">
    <source>
        <dbReference type="Pfam" id="PF03446"/>
    </source>
</evidence>
<keyword evidence="2" id="KW-0520">NAD</keyword>
<dbReference type="EC" id="1.1.-.-" evidence="5"/>
<dbReference type="PANTHER" id="PTHR43060">
    <property type="entry name" value="3-HYDROXYISOBUTYRATE DEHYDROGENASE-LIKE 1, MITOCHONDRIAL-RELATED"/>
    <property type="match status" value="1"/>
</dbReference>
<evidence type="ECO:0000259" key="4">
    <source>
        <dbReference type="Pfam" id="PF14833"/>
    </source>
</evidence>
<dbReference type="PANTHER" id="PTHR43060:SF15">
    <property type="entry name" value="3-HYDROXYISOBUTYRATE DEHYDROGENASE-LIKE 1, MITOCHONDRIAL-RELATED"/>
    <property type="match status" value="1"/>
</dbReference>
<dbReference type="InterPro" id="IPR015815">
    <property type="entry name" value="HIBADH-related"/>
</dbReference>
<protein>
    <submittedName>
        <fullName evidence="5">NAD(P)-dependent oxidoreductase</fullName>
        <ecNumber evidence="5">1.1.-.-</ecNumber>
    </submittedName>
</protein>
<dbReference type="Gene3D" id="3.40.50.720">
    <property type="entry name" value="NAD(P)-binding Rossmann-like Domain"/>
    <property type="match status" value="1"/>
</dbReference>
<dbReference type="InterPro" id="IPR006115">
    <property type="entry name" value="6PGDH_NADP-bd"/>
</dbReference>
<evidence type="ECO:0000313" key="6">
    <source>
        <dbReference type="Proteomes" id="UP001596107"/>
    </source>
</evidence>
<feature type="domain" description="3-hydroxyisobutyrate dehydrogenase-like NAD-binding" evidence="4">
    <location>
        <begin position="170"/>
        <end position="289"/>
    </location>
</feature>
<name>A0ABW0TC43_9HYPH</name>
<dbReference type="InterPro" id="IPR008927">
    <property type="entry name" value="6-PGluconate_DH-like_C_sf"/>
</dbReference>
<dbReference type="SUPFAM" id="SSF51735">
    <property type="entry name" value="NAD(P)-binding Rossmann-fold domains"/>
    <property type="match status" value="1"/>
</dbReference>
<dbReference type="Pfam" id="PF14833">
    <property type="entry name" value="NAD_binding_11"/>
    <property type="match status" value="1"/>
</dbReference>
<dbReference type="EMBL" id="JBHSNB010000004">
    <property type="protein sequence ID" value="MFC5586857.1"/>
    <property type="molecule type" value="Genomic_DNA"/>
</dbReference>
<dbReference type="SUPFAM" id="SSF48179">
    <property type="entry name" value="6-phosphogluconate dehydrogenase C-terminal domain-like"/>
    <property type="match status" value="1"/>
</dbReference>
<evidence type="ECO:0000256" key="2">
    <source>
        <dbReference type="ARBA" id="ARBA00023027"/>
    </source>
</evidence>
<dbReference type="GO" id="GO:0016491">
    <property type="term" value="F:oxidoreductase activity"/>
    <property type="evidence" value="ECO:0007669"/>
    <property type="project" value="UniProtKB-KW"/>
</dbReference>
<proteinExistence type="predicted"/>